<protein>
    <submittedName>
        <fullName evidence="2">Uncharacterized protein</fullName>
    </submittedName>
</protein>
<proteinExistence type="predicted"/>
<dbReference type="STRING" id="1314783.A0A165KP82"/>
<reference evidence="2 3" key="1">
    <citation type="journal article" date="2016" name="Mol. Biol. Evol.">
        <title>Comparative Genomics of Early-Diverging Mushroom-Forming Fungi Provides Insights into the Origins of Lignocellulose Decay Capabilities.</title>
        <authorList>
            <person name="Nagy L.G."/>
            <person name="Riley R."/>
            <person name="Tritt A."/>
            <person name="Adam C."/>
            <person name="Daum C."/>
            <person name="Floudas D."/>
            <person name="Sun H."/>
            <person name="Yadav J.S."/>
            <person name="Pangilinan J."/>
            <person name="Larsson K.H."/>
            <person name="Matsuura K."/>
            <person name="Barry K."/>
            <person name="Labutti K."/>
            <person name="Kuo R."/>
            <person name="Ohm R.A."/>
            <person name="Bhattacharya S.S."/>
            <person name="Shirouzu T."/>
            <person name="Yoshinaga Y."/>
            <person name="Martin F.M."/>
            <person name="Grigoriev I.V."/>
            <person name="Hibbett D.S."/>
        </authorList>
    </citation>
    <scope>NUCLEOTIDE SEQUENCE [LARGE SCALE GENOMIC DNA]</scope>
    <source>
        <strain evidence="2 3">L-15889</strain>
    </source>
</reference>
<gene>
    <name evidence="2" type="ORF">DAEQUDRAFT_733872</name>
</gene>
<dbReference type="Proteomes" id="UP000076727">
    <property type="component" value="Unassembled WGS sequence"/>
</dbReference>
<organism evidence="2 3">
    <name type="scientific">Daedalea quercina L-15889</name>
    <dbReference type="NCBI Taxonomy" id="1314783"/>
    <lineage>
        <taxon>Eukaryota</taxon>
        <taxon>Fungi</taxon>
        <taxon>Dikarya</taxon>
        <taxon>Basidiomycota</taxon>
        <taxon>Agaricomycotina</taxon>
        <taxon>Agaricomycetes</taxon>
        <taxon>Polyporales</taxon>
        <taxon>Fomitopsis</taxon>
    </lineage>
</organism>
<evidence type="ECO:0000256" key="1">
    <source>
        <dbReference type="SAM" id="Coils"/>
    </source>
</evidence>
<name>A0A165KP82_9APHY</name>
<feature type="coiled-coil region" evidence="1">
    <location>
        <begin position="6"/>
        <end position="61"/>
    </location>
</feature>
<accession>A0A165KP82</accession>
<dbReference type="AlphaFoldDB" id="A0A165KP82"/>
<evidence type="ECO:0000313" key="2">
    <source>
        <dbReference type="EMBL" id="KZT63402.1"/>
    </source>
</evidence>
<sequence>MAGPTKPQLEVEIRQLKTRIVELEDHVANNEALRITAEEHAAAKEDELQTMQAEAAAAAEQAAAAIAAANNQAPAAAGPPGTSNSVLIPKPRGSGGSTYKIRHAMGLADNKPLYARCMRVVRDLTLAAKINWQKDFIHQDPLVIGRLFHAAQERESYLARFESSWATGDLVKQFLRNRRKYGVRKGYVLPRAQRLAQAAGGSGGVDADD</sequence>
<evidence type="ECO:0000313" key="3">
    <source>
        <dbReference type="Proteomes" id="UP000076727"/>
    </source>
</evidence>
<keyword evidence="1" id="KW-0175">Coiled coil</keyword>
<dbReference type="OrthoDB" id="3266957at2759"/>
<dbReference type="EMBL" id="KV429189">
    <property type="protein sequence ID" value="KZT63402.1"/>
    <property type="molecule type" value="Genomic_DNA"/>
</dbReference>
<keyword evidence="3" id="KW-1185">Reference proteome</keyword>